<gene>
    <name evidence="2" type="ORF">BHM03_00047688</name>
</gene>
<feature type="compositionally biased region" description="Polar residues" evidence="1">
    <location>
        <begin position="62"/>
        <end position="80"/>
    </location>
</feature>
<dbReference type="EMBL" id="KV876499">
    <property type="protein sequence ID" value="RZR75017.1"/>
    <property type="molecule type" value="Genomic_DNA"/>
</dbReference>
<name>A0A445ML67_ENSVE</name>
<accession>A0A445ML67</accession>
<evidence type="ECO:0000256" key="1">
    <source>
        <dbReference type="SAM" id="MobiDB-lite"/>
    </source>
</evidence>
<evidence type="ECO:0000313" key="2">
    <source>
        <dbReference type="EMBL" id="RZR75017.1"/>
    </source>
</evidence>
<protein>
    <submittedName>
        <fullName evidence="2">Uncharacterized protein</fullName>
    </submittedName>
</protein>
<feature type="region of interest" description="Disordered" evidence="1">
    <location>
        <begin position="18"/>
        <end position="93"/>
    </location>
</feature>
<proteinExistence type="predicted"/>
<dbReference type="AlphaFoldDB" id="A0A445ML67"/>
<organism evidence="2">
    <name type="scientific">Ensete ventricosum</name>
    <name type="common">Abyssinian banana</name>
    <name type="synonym">Musa ensete</name>
    <dbReference type="NCBI Taxonomy" id="4639"/>
    <lineage>
        <taxon>Eukaryota</taxon>
        <taxon>Viridiplantae</taxon>
        <taxon>Streptophyta</taxon>
        <taxon>Embryophyta</taxon>
        <taxon>Tracheophyta</taxon>
        <taxon>Spermatophyta</taxon>
        <taxon>Magnoliopsida</taxon>
        <taxon>Liliopsida</taxon>
        <taxon>Zingiberales</taxon>
        <taxon>Musaceae</taxon>
        <taxon>Ensete</taxon>
    </lineage>
</organism>
<reference evidence="2" key="1">
    <citation type="journal article" date="2018" name="Data Brief">
        <title>Genome sequence data from 17 accessions of Ensete ventricosum, a staple food crop for millions in Ethiopia.</title>
        <authorList>
            <person name="Yemataw Z."/>
            <person name="Muzemil S."/>
            <person name="Ambachew D."/>
            <person name="Tripathi L."/>
            <person name="Tesfaye K."/>
            <person name="Chala A."/>
            <person name="Farbos A."/>
            <person name="O'Neill P."/>
            <person name="Moore K."/>
            <person name="Grant M."/>
            <person name="Studholme D.J."/>
        </authorList>
    </citation>
    <scope>NUCLEOTIDE SEQUENCE [LARGE SCALE GENOMIC DNA]</scope>
    <source>
        <tissue evidence="2">Leaf</tissue>
    </source>
</reference>
<sequence>MAGPPVGAVCHGLATCKGAPAMARPPTRDGRLQGPQPARGGHPQAWPDAASPQGRTLAASPQGPSDSGQPYRQQGRQCRSQEWPPLGRATASR</sequence>
<dbReference type="Proteomes" id="UP000290560">
    <property type="component" value="Unassembled WGS sequence"/>
</dbReference>